<dbReference type="PANTHER" id="PTHR36688:SF2">
    <property type="entry name" value="ENDONUCLEASE_EXONUCLEASE_PHOSPHATASE DOMAIN-CONTAINING PROTEIN"/>
    <property type="match status" value="1"/>
</dbReference>
<protein>
    <recommendedName>
        <fullName evidence="1">Endonuclease/exonuclease/phosphatase domain-containing protein</fullName>
    </recommendedName>
</protein>
<feature type="domain" description="Endonuclease/exonuclease/phosphatase" evidence="1">
    <location>
        <begin position="81"/>
        <end position="206"/>
    </location>
</feature>
<dbReference type="InterPro" id="IPR052560">
    <property type="entry name" value="RdDP_mobile_element"/>
</dbReference>
<dbReference type="InterPro" id="IPR005135">
    <property type="entry name" value="Endo/exonuclease/phosphatase"/>
</dbReference>
<organism evidence="2 3">
    <name type="scientific">Trichogramma kaykai</name>
    <dbReference type="NCBI Taxonomy" id="54128"/>
    <lineage>
        <taxon>Eukaryota</taxon>
        <taxon>Metazoa</taxon>
        <taxon>Ecdysozoa</taxon>
        <taxon>Arthropoda</taxon>
        <taxon>Hexapoda</taxon>
        <taxon>Insecta</taxon>
        <taxon>Pterygota</taxon>
        <taxon>Neoptera</taxon>
        <taxon>Endopterygota</taxon>
        <taxon>Hymenoptera</taxon>
        <taxon>Apocrita</taxon>
        <taxon>Proctotrupomorpha</taxon>
        <taxon>Chalcidoidea</taxon>
        <taxon>Trichogrammatidae</taxon>
        <taxon>Trichogramma</taxon>
    </lineage>
</organism>
<gene>
    <name evidence="2" type="ORF">TKK_013574</name>
</gene>
<dbReference type="SUPFAM" id="SSF56219">
    <property type="entry name" value="DNase I-like"/>
    <property type="match status" value="1"/>
</dbReference>
<evidence type="ECO:0000313" key="2">
    <source>
        <dbReference type="EMBL" id="KAL3391643.1"/>
    </source>
</evidence>
<sequence length="341" mass="40350">MDNQKFQIVQWNVRESFLKEEDTFKLKNYNIIRYDRPSVKGGGIVFLIKKPIRYEIIEHNLILNLIEIGVISIETQLGIITLFAYYRSPTHVPGNTLLGNWQKEWDSLVNQISKYEKFIFLGDFNAHNSWWGSNHTCPYGQYMEDNLDPSYFTLLNNGSPTHINITGNAYSTSHIDLTFVSPNLYADISEWLVLDDSWGSDHFPIVTSLFTQIEQYSKIDYRYNLRKLNWEVFHNELEQDKFIFNKLNYLNAIVTDKYDIFVKTVNDCIEKSIPKKSNSKKSFKTSNNIPKPYCCWWNENCDRAVRIRKARLKSLEYHCDLQKFIEYKKLKQNDKNVCYMV</sequence>
<dbReference type="Pfam" id="PF14529">
    <property type="entry name" value="Exo_endo_phos_2"/>
    <property type="match status" value="1"/>
</dbReference>
<proteinExistence type="predicted"/>
<dbReference type="AlphaFoldDB" id="A0ABD2WF68"/>
<name>A0ABD2WF68_9HYME</name>
<dbReference type="EMBL" id="JBJJXI010000108">
    <property type="protein sequence ID" value="KAL3391643.1"/>
    <property type="molecule type" value="Genomic_DNA"/>
</dbReference>
<dbReference type="InterPro" id="IPR036691">
    <property type="entry name" value="Endo/exonu/phosph_ase_sf"/>
</dbReference>
<reference evidence="2 3" key="1">
    <citation type="journal article" date="2024" name="bioRxiv">
        <title>A reference genome for Trichogramma kaykai: A tiny desert-dwelling parasitoid wasp with competing sex-ratio distorters.</title>
        <authorList>
            <person name="Culotta J."/>
            <person name="Lindsey A.R."/>
        </authorList>
    </citation>
    <scope>NUCLEOTIDE SEQUENCE [LARGE SCALE GENOMIC DNA]</scope>
    <source>
        <strain evidence="2 3">KSX58</strain>
    </source>
</reference>
<evidence type="ECO:0000259" key="1">
    <source>
        <dbReference type="Pfam" id="PF14529"/>
    </source>
</evidence>
<keyword evidence="3" id="KW-1185">Reference proteome</keyword>
<dbReference type="Proteomes" id="UP001627154">
    <property type="component" value="Unassembled WGS sequence"/>
</dbReference>
<dbReference type="Gene3D" id="3.60.10.10">
    <property type="entry name" value="Endonuclease/exonuclease/phosphatase"/>
    <property type="match status" value="1"/>
</dbReference>
<evidence type="ECO:0000313" key="3">
    <source>
        <dbReference type="Proteomes" id="UP001627154"/>
    </source>
</evidence>
<dbReference type="PANTHER" id="PTHR36688">
    <property type="entry name" value="ENDO/EXONUCLEASE/PHOSPHATASE DOMAIN-CONTAINING PROTEIN"/>
    <property type="match status" value="1"/>
</dbReference>
<comment type="caution">
    <text evidence="2">The sequence shown here is derived from an EMBL/GenBank/DDBJ whole genome shotgun (WGS) entry which is preliminary data.</text>
</comment>
<accession>A0ABD2WF68</accession>